<evidence type="ECO:0000313" key="2">
    <source>
        <dbReference type="EMBL" id="SEJ31646.1"/>
    </source>
</evidence>
<evidence type="ECO:0008006" key="4">
    <source>
        <dbReference type="Google" id="ProtNLM"/>
    </source>
</evidence>
<gene>
    <name evidence="2" type="ORF">SAMN05444007_104157</name>
</gene>
<dbReference type="Proteomes" id="UP000199379">
    <property type="component" value="Unassembled WGS sequence"/>
</dbReference>
<evidence type="ECO:0000313" key="3">
    <source>
        <dbReference type="Proteomes" id="UP000199379"/>
    </source>
</evidence>
<keyword evidence="3" id="KW-1185">Reference proteome</keyword>
<feature type="region of interest" description="Disordered" evidence="1">
    <location>
        <begin position="96"/>
        <end position="119"/>
    </location>
</feature>
<dbReference type="OrthoDB" id="7862860at2"/>
<protein>
    <recommendedName>
        <fullName evidence="4">FlgN protein</fullName>
    </recommendedName>
</protein>
<accession>A0A1H6XTZ6</accession>
<proteinExistence type="predicted"/>
<feature type="compositionally biased region" description="Basic and acidic residues" evidence="1">
    <location>
        <begin position="107"/>
        <end position="119"/>
    </location>
</feature>
<dbReference type="RefSeq" id="WP_092364810.1">
    <property type="nucleotide sequence ID" value="NZ_BMGV01000004.1"/>
</dbReference>
<reference evidence="2 3" key="1">
    <citation type="submission" date="2016-10" db="EMBL/GenBank/DDBJ databases">
        <authorList>
            <person name="de Groot N.N."/>
        </authorList>
    </citation>
    <scope>NUCLEOTIDE SEQUENCE [LARGE SCALE GENOMIC DNA]</scope>
    <source>
        <strain evidence="2 3">DSM 29340</strain>
    </source>
</reference>
<sequence length="119" mass="13316">MPTETHEEAAADLDRLLDEEQAALLAGDLERVAELADEKERIARVLSSGDCEGPGGLELLDAKLRRNQHLLQSALMGIRSVADRMAEMRRVRRGLETYDSTGRKSRKGDMTRRALEKRA</sequence>
<name>A0A1H6XTZ6_9RHOB</name>
<dbReference type="AlphaFoldDB" id="A0A1H6XTZ6"/>
<dbReference type="EMBL" id="FNYD01000004">
    <property type="protein sequence ID" value="SEJ31646.1"/>
    <property type="molecule type" value="Genomic_DNA"/>
</dbReference>
<organism evidence="2 3">
    <name type="scientific">Cribrihabitans marinus</name>
    <dbReference type="NCBI Taxonomy" id="1227549"/>
    <lineage>
        <taxon>Bacteria</taxon>
        <taxon>Pseudomonadati</taxon>
        <taxon>Pseudomonadota</taxon>
        <taxon>Alphaproteobacteria</taxon>
        <taxon>Rhodobacterales</taxon>
        <taxon>Paracoccaceae</taxon>
        <taxon>Cribrihabitans</taxon>
    </lineage>
</organism>
<evidence type="ECO:0000256" key="1">
    <source>
        <dbReference type="SAM" id="MobiDB-lite"/>
    </source>
</evidence>
<dbReference type="STRING" id="1227549.SAMN05444007_104157"/>